<accession>A0AC34QZQ9</accession>
<proteinExistence type="predicted"/>
<dbReference type="WBParaSite" id="JU765_v2.g20704.t1">
    <property type="protein sequence ID" value="JU765_v2.g20704.t1"/>
    <property type="gene ID" value="JU765_v2.g20704"/>
</dbReference>
<evidence type="ECO:0000313" key="2">
    <source>
        <dbReference type="WBParaSite" id="JU765_v2.g20704.t1"/>
    </source>
</evidence>
<name>A0AC34QZQ9_9BILA</name>
<organism evidence="1 2">
    <name type="scientific">Panagrolaimus sp. JU765</name>
    <dbReference type="NCBI Taxonomy" id="591449"/>
    <lineage>
        <taxon>Eukaryota</taxon>
        <taxon>Metazoa</taxon>
        <taxon>Ecdysozoa</taxon>
        <taxon>Nematoda</taxon>
        <taxon>Chromadorea</taxon>
        <taxon>Rhabditida</taxon>
        <taxon>Tylenchina</taxon>
        <taxon>Panagrolaimomorpha</taxon>
        <taxon>Panagrolaimoidea</taxon>
        <taxon>Panagrolaimidae</taxon>
        <taxon>Panagrolaimus</taxon>
    </lineage>
</organism>
<protein>
    <submittedName>
        <fullName evidence="2">UBC core domain-containing protein</fullName>
    </submittedName>
</protein>
<evidence type="ECO:0000313" key="1">
    <source>
        <dbReference type="Proteomes" id="UP000887576"/>
    </source>
</evidence>
<sequence length="652" mass="73415">MGSSISTPNSNENVHDNIETLAERLNHLIDQTPWKMCDMLKIIGILGESTPDEKLQLFNAGVVDRICKLIKENNNIEGIPLRSGTATTKRKRQQNSPSKNDDKTANRGVGYGRGSTKPVWDIERTVEERIAQEEHLMWLICSLTAFLWGDALKLSEVNADYLTTSQAVHLVEDSLVPMILDTSLLSLLEYHLNNDSILDVSQHLDFYQALIELTAGLALIPAFLPYLVAPKDPESKSIAKELLTAGLALIPAFLPYLVAPKDPESKSIAKELVPKFRDALNSYMNNEKLPVSPDFTLVDFIQRINDLAELVLKCARKYETDLPPEKRVKTAHPLRRRVSIVSEVNASKNDVYKNTLGDLQVQSYKLIDEQGLPIFTQYYKKELKGINPIASSNRERNRRIAKELATMTSALPLEYGSSIFVCTDESRVDLMKVLITGPEDTPYANGLFEFDVFFPANYPNVPPKCNFLTTGGGSVRFNPNLYADGKVCLSILGTWEGRPEEKWNPLCSALQVLISIQALILVKFPYFNEPGFERQQGTSRGDEASRKYNLNIEQATLIHALYEQFKHPPPYFRDVIMRHFWLKKDDIIAQAEKWLSVNKVPTYVRSLSFEPGTPVITTESQSPIRKLIQELKTMVNPMSSLLDVPKVASTSE</sequence>
<dbReference type="Proteomes" id="UP000887576">
    <property type="component" value="Unplaced"/>
</dbReference>
<reference evidence="2" key="1">
    <citation type="submission" date="2022-11" db="UniProtKB">
        <authorList>
            <consortium name="WormBaseParasite"/>
        </authorList>
    </citation>
    <scope>IDENTIFICATION</scope>
</reference>